<organism evidence="2 3">
    <name type="scientific">Legionella lytica</name>
    <dbReference type="NCBI Taxonomy" id="96232"/>
    <lineage>
        <taxon>Bacteria</taxon>
        <taxon>Pseudomonadati</taxon>
        <taxon>Pseudomonadota</taxon>
        <taxon>Gammaproteobacteria</taxon>
        <taxon>Legionellales</taxon>
        <taxon>Legionellaceae</taxon>
        <taxon>Legionella</taxon>
    </lineage>
</organism>
<dbReference type="InterPro" id="IPR011051">
    <property type="entry name" value="RmlC_Cupin_sf"/>
</dbReference>
<feature type="chain" id="PRO_5047503722" description="Cupin domain protein" evidence="1">
    <location>
        <begin position="19"/>
        <end position="115"/>
    </location>
</feature>
<sequence length="115" mass="13354">MRQLTVLILMLISYLAHANTTHRIPILANNKVQVWKTLIYPNKEQILAMHRHEHDRTLIALTSGKLKITNNKGQVHYLELEKDQAYYLLKDVPGELHTDENVSEHPIKVIVVELK</sequence>
<gene>
    <name evidence="2" type="ORF">ACD661_10330</name>
</gene>
<keyword evidence="3" id="KW-1185">Reference proteome</keyword>
<dbReference type="RefSeq" id="WP_400187778.1">
    <property type="nucleotide sequence ID" value="NZ_JBGORX010000003.1"/>
</dbReference>
<dbReference type="SUPFAM" id="SSF51182">
    <property type="entry name" value="RmlC-like cupins"/>
    <property type="match status" value="1"/>
</dbReference>
<proteinExistence type="predicted"/>
<evidence type="ECO:0000313" key="2">
    <source>
        <dbReference type="EMBL" id="MFJ1268954.1"/>
    </source>
</evidence>
<name>A0ABW8D8B7_9GAMM</name>
<reference evidence="2 3" key="1">
    <citation type="submission" date="2024-08" db="EMBL/GenBank/DDBJ databases">
        <title>Draft Genome Sequence of Legionella lytica strain DSB2004, Isolated From a Fire Sprinkler System.</title>
        <authorList>
            <person name="Everhart A.D."/>
            <person name="Kidane D.T."/>
            <person name="Farone A.L."/>
            <person name="Farone M.B."/>
        </authorList>
    </citation>
    <scope>NUCLEOTIDE SEQUENCE [LARGE SCALE GENOMIC DNA]</scope>
    <source>
        <strain evidence="2 3">DSB2004</strain>
    </source>
</reference>
<comment type="caution">
    <text evidence="2">The sequence shown here is derived from an EMBL/GenBank/DDBJ whole genome shotgun (WGS) entry which is preliminary data.</text>
</comment>
<dbReference type="EMBL" id="JBGORX010000003">
    <property type="protein sequence ID" value="MFJ1268954.1"/>
    <property type="molecule type" value="Genomic_DNA"/>
</dbReference>
<dbReference type="Gene3D" id="2.60.120.10">
    <property type="entry name" value="Jelly Rolls"/>
    <property type="match status" value="1"/>
</dbReference>
<accession>A0ABW8D8B7</accession>
<keyword evidence="1" id="KW-0732">Signal</keyword>
<evidence type="ECO:0000313" key="3">
    <source>
        <dbReference type="Proteomes" id="UP001615550"/>
    </source>
</evidence>
<feature type="signal peptide" evidence="1">
    <location>
        <begin position="1"/>
        <end position="18"/>
    </location>
</feature>
<dbReference type="InterPro" id="IPR014710">
    <property type="entry name" value="RmlC-like_jellyroll"/>
</dbReference>
<evidence type="ECO:0008006" key="4">
    <source>
        <dbReference type="Google" id="ProtNLM"/>
    </source>
</evidence>
<protein>
    <recommendedName>
        <fullName evidence="4">Cupin domain protein</fullName>
    </recommendedName>
</protein>
<dbReference type="Proteomes" id="UP001615550">
    <property type="component" value="Unassembled WGS sequence"/>
</dbReference>
<evidence type="ECO:0000256" key="1">
    <source>
        <dbReference type="SAM" id="SignalP"/>
    </source>
</evidence>